<keyword evidence="1" id="KW-1133">Transmembrane helix</keyword>
<accession>A0ABN1JJT2</accession>
<dbReference type="RefSeq" id="WP_141291028.1">
    <property type="nucleotide sequence ID" value="NZ_BAAAEW010000003.1"/>
</dbReference>
<evidence type="ECO:0000313" key="3">
    <source>
        <dbReference type="Proteomes" id="UP001500279"/>
    </source>
</evidence>
<sequence length="134" mass="14945">MSAPRLGGWRLAGLVFVFLWFFIGGIAHFAALETEMRIVPPYIPWPMAAVLVSGVFELLGAAGLLWRRTRRAAGIGLFLLTLAVTPVHFYMLQVPEQFDVPYALLAARLPLQVALLALIAWSTATPRRRRGLFR</sequence>
<feature type="transmembrane region" description="Helical" evidence="1">
    <location>
        <begin position="72"/>
        <end position="91"/>
    </location>
</feature>
<reference evidence="2 3" key="1">
    <citation type="journal article" date="2019" name="Int. J. Syst. Evol. Microbiol.">
        <title>The Global Catalogue of Microorganisms (GCM) 10K type strain sequencing project: providing services to taxonomists for standard genome sequencing and annotation.</title>
        <authorList>
            <consortium name="The Broad Institute Genomics Platform"/>
            <consortium name="The Broad Institute Genome Sequencing Center for Infectious Disease"/>
            <person name="Wu L."/>
            <person name="Ma J."/>
        </authorList>
    </citation>
    <scope>NUCLEOTIDE SEQUENCE [LARGE SCALE GENOMIC DNA]</scope>
    <source>
        <strain evidence="2 3">JCM 15503</strain>
    </source>
</reference>
<feature type="transmembrane region" description="Helical" evidence="1">
    <location>
        <begin position="103"/>
        <end position="124"/>
    </location>
</feature>
<keyword evidence="3" id="KW-1185">Reference proteome</keyword>
<keyword evidence="1" id="KW-0812">Transmembrane</keyword>
<protein>
    <recommendedName>
        <fullName evidence="4">DoxX family membrane protein</fullName>
    </recommendedName>
</protein>
<dbReference type="PANTHER" id="PTHR36974:SF1">
    <property type="entry name" value="DOXX FAMILY MEMBRANE PROTEIN"/>
    <property type="match status" value="1"/>
</dbReference>
<keyword evidence="1" id="KW-0472">Membrane</keyword>
<proteinExistence type="predicted"/>
<organism evidence="2 3">
    <name type="scientific">Ideonella azotifigens</name>
    <dbReference type="NCBI Taxonomy" id="513160"/>
    <lineage>
        <taxon>Bacteria</taxon>
        <taxon>Pseudomonadati</taxon>
        <taxon>Pseudomonadota</taxon>
        <taxon>Betaproteobacteria</taxon>
        <taxon>Burkholderiales</taxon>
        <taxon>Sphaerotilaceae</taxon>
        <taxon>Ideonella</taxon>
    </lineage>
</organism>
<evidence type="ECO:0000256" key="1">
    <source>
        <dbReference type="SAM" id="Phobius"/>
    </source>
</evidence>
<name>A0ABN1JJT2_9BURK</name>
<evidence type="ECO:0000313" key="2">
    <source>
        <dbReference type="EMBL" id="GAA0741331.1"/>
    </source>
</evidence>
<feature type="transmembrane region" description="Helical" evidence="1">
    <location>
        <begin position="12"/>
        <end position="31"/>
    </location>
</feature>
<dbReference type="EMBL" id="BAAAEW010000003">
    <property type="protein sequence ID" value="GAA0741331.1"/>
    <property type="molecule type" value="Genomic_DNA"/>
</dbReference>
<comment type="caution">
    <text evidence="2">The sequence shown here is derived from an EMBL/GenBank/DDBJ whole genome shotgun (WGS) entry which is preliminary data.</text>
</comment>
<evidence type="ECO:0008006" key="4">
    <source>
        <dbReference type="Google" id="ProtNLM"/>
    </source>
</evidence>
<gene>
    <name evidence="2" type="ORF">GCM10009107_03800</name>
</gene>
<dbReference type="Proteomes" id="UP001500279">
    <property type="component" value="Unassembled WGS sequence"/>
</dbReference>
<feature type="transmembrane region" description="Helical" evidence="1">
    <location>
        <begin position="43"/>
        <end position="65"/>
    </location>
</feature>
<dbReference type="PANTHER" id="PTHR36974">
    <property type="entry name" value="MEMBRANE PROTEIN-RELATED"/>
    <property type="match status" value="1"/>
</dbReference>